<proteinExistence type="predicted"/>
<dbReference type="Proteomes" id="UP000299102">
    <property type="component" value="Unassembled WGS sequence"/>
</dbReference>
<accession>A0A4C1WYE1</accession>
<organism evidence="1 2">
    <name type="scientific">Eumeta variegata</name>
    <name type="common">Bagworm moth</name>
    <name type="synonym">Eumeta japonica</name>
    <dbReference type="NCBI Taxonomy" id="151549"/>
    <lineage>
        <taxon>Eukaryota</taxon>
        <taxon>Metazoa</taxon>
        <taxon>Ecdysozoa</taxon>
        <taxon>Arthropoda</taxon>
        <taxon>Hexapoda</taxon>
        <taxon>Insecta</taxon>
        <taxon>Pterygota</taxon>
        <taxon>Neoptera</taxon>
        <taxon>Endopterygota</taxon>
        <taxon>Lepidoptera</taxon>
        <taxon>Glossata</taxon>
        <taxon>Ditrysia</taxon>
        <taxon>Tineoidea</taxon>
        <taxon>Psychidae</taxon>
        <taxon>Oiketicinae</taxon>
        <taxon>Eumeta</taxon>
    </lineage>
</organism>
<comment type="caution">
    <text evidence="1">The sequence shown here is derived from an EMBL/GenBank/DDBJ whole genome shotgun (WGS) entry which is preliminary data.</text>
</comment>
<sequence length="127" mass="14452">MTTLTAAPDPCWAGVGGLRSKCLDLEQKGCRNPYVRLSGSVSVHGLAYRLSGSENFNYFGWASPPRKPALRIFFTVASEYEFLRCEQNDDSVGVQTSLLHHELHKCRSEYLDVQTCLLQHQLYNWRL</sequence>
<protein>
    <submittedName>
        <fullName evidence="1">Uncharacterized protein</fullName>
    </submittedName>
</protein>
<reference evidence="1 2" key="1">
    <citation type="journal article" date="2019" name="Commun. Biol.">
        <title>The bagworm genome reveals a unique fibroin gene that provides high tensile strength.</title>
        <authorList>
            <person name="Kono N."/>
            <person name="Nakamura H."/>
            <person name="Ohtoshi R."/>
            <person name="Tomita M."/>
            <person name="Numata K."/>
            <person name="Arakawa K."/>
        </authorList>
    </citation>
    <scope>NUCLEOTIDE SEQUENCE [LARGE SCALE GENOMIC DNA]</scope>
</reference>
<keyword evidence="2" id="KW-1185">Reference proteome</keyword>
<gene>
    <name evidence="1" type="ORF">EVAR_80338_1</name>
</gene>
<dbReference type="EMBL" id="BGZK01000696">
    <property type="protein sequence ID" value="GBP56576.1"/>
    <property type="molecule type" value="Genomic_DNA"/>
</dbReference>
<name>A0A4C1WYE1_EUMVA</name>
<dbReference type="AlphaFoldDB" id="A0A4C1WYE1"/>
<evidence type="ECO:0000313" key="1">
    <source>
        <dbReference type="EMBL" id="GBP56576.1"/>
    </source>
</evidence>
<evidence type="ECO:0000313" key="2">
    <source>
        <dbReference type="Proteomes" id="UP000299102"/>
    </source>
</evidence>